<comment type="subcellular location">
    <subcellularLocation>
        <location evidence="1">Cell inner membrane</location>
        <topology evidence="1">Multi-pass membrane protein</topology>
    </subcellularLocation>
</comment>
<name>A0A2W7QKW2_9RHOB</name>
<comment type="catalytic activity">
    <reaction evidence="1">
        <text>a 1,2-diacyl-sn-glycero-3-phospho-(1'-sn-glycero-3'-phosphate) + H2O = a 1,2-diacyl-sn-glycero-3-phospho-(1'-sn-glycerol) + phosphate</text>
        <dbReference type="Rhea" id="RHEA:33751"/>
        <dbReference type="ChEBI" id="CHEBI:15377"/>
        <dbReference type="ChEBI" id="CHEBI:43474"/>
        <dbReference type="ChEBI" id="CHEBI:60110"/>
        <dbReference type="ChEBI" id="CHEBI:64716"/>
        <dbReference type="EC" id="3.1.3.27"/>
    </reaction>
</comment>
<keyword evidence="1" id="KW-1003">Cell membrane</keyword>
<dbReference type="GO" id="GO:0008962">
    <property type="term" value="F:phosphatidylglycerophosphatase activity"/>
    <property type="evidence" value="ECO:0007669"/>
    <property type="project" value="UniProtKB-EC"/>
</dbReference>
<dbReference type="PIRSF" id="PIRSF006162">
    <property type="entry name" value="PgpA"/>
    <property type="match status" value="1"/>
</dbReference>
<dbReference type="GO" id="GO:0046872">
    <property type="term" value="F:metal ion binding"/>
    <property type="evidence" value="ECO:0007669"/>
    <property type="project" value="UniProtKB-KW"/>
</dbReference>
<dbReference type="EMBL" id="QKZQ01000003">
    <property type="protein sequence ID" value="PZX46660.1"/>
    <property type="molecule type" value="Genomic_DNA"/>
</dbReference>
<comment type="pathway">
    <text evidence="1">Phospholipid metabolism; phosphatidylglycerol biosynthesis; phosphatidylglycerol from CDP-diacylglycerol: step 2/2.</text>
</comment>
<dbReference type="STRING" id="121821.GCA_001870675_02986"/>
<proteinExistence type="predicted"/>
<organism evidence="4 5">
    <name type="scientific">Roseinatronobacter thiooxidans</name>
    <dbReference type="NCBI Taxonomy" id="121821"/>
    <lineage>
        <taxon>Bacteria</taxon>
        <taxon>Pseudomonadati</taxon>
        <taxon>Pseudomonadota</taxon>
        <taxon>Alphaproteobacteria</taxon>
        <taxon>Rhodobacterales</taxon>
        <taxon>Paracoccaceae</taxon>
        <taxon>Roseinatronobacter</taxon>
    </lineage>
</organism>
<comment type="cofactor">
    <cofactor evidence="1">
        <name>Mg(2+)</name>
        <dbReference type="ChEBI" id="CHEBI:18420"/>
    </cofactor>
</comment>
<evidence type="ECO:0000313" key="5">
    <source>
        <dbReference type="Proteomes" id="UP000249364"/>
    </source>
</evidence>
<keyword evidence="1" id="KW-0378">Hydrolase</keyword>
<protein>
    <recommendedName>
        <fullName evidence="1">Phosphatidylglycerophosphatase A</fullName>
        <ecNumber evidence="1">3.1.3.27</ecNumber>
    </recommendedName>
    <alternativeName>
        <fullName evidence="1">Phosphatidylglycerolphosphate phosphatase A</fullName>
    </alternativeName>
</protein>
<dbReference type="GO" id="GO:0005886">
    <property type="term" value="C:plasma membrane"/>
    <property type="evidence" value="ECO:0007669"/>
    <property type="project" value="UniProtKB-SubCell"/>
</dbReference>
<dbReference type="InterPro" id="IPR036681">
    <property type="entry name" value="PgpA-like_sf"/>
</dbReference>
<keyword evidence="1 2" id="KW-0472">Membrane</keyword>
<feature type="transmembrane region" description="Helical" evidence="2">
    <location>
        <begin position="145"/>
        <end position="167"/>
    </location>
</feature>
<accession>A0A2W7QKW2</accession>
<keyword evidence="1 2" id="KW-0812">Transmembrane</keyword>
<keyword evidence="2" id="KW-1133">Transmembrane helix</keyword>
<keyword evidence="1" id="KW-0997">Cell inner membrane</keyword>
<feature type="domain" description="YutG/PgpA" evidence="3">
    <location>
        <begin position="11"/>
        <end position="158"/>
    </location>
</feature>
<dbReference type="UniPathway" id="UPA00084">
    <property type="reaction ID" value="UER00504"/>
</dbReference>
<dbReference type="RefSeq" id="WP_425438768.1">
    <property type="nucleotide sequence ID" value="NZ_MEHT01000045.1"/>
</dbReference>
<dbReference type="Proteomes" id="UP000249364">
    <property type="component" value="Unassembled WGS sequence"/>
</dbReference>
<dbReference type="InterPro" id="IPR026037">
    <property type="entry name" value="PgpA"/>
</dbReference>
<dbReference type="Pfam" id="PF04608">
    <property type="entry name" value="PgpA"/>
    <property type="match status" value="1"/>
</dbReference>
<keyword evidence="1" id="KW-1208">Phospholipid metabolism</keyword>
<keyword evidence="1" id="KW-0442">Lipid degradation</keyword>
<comment type="caution">
    <text evidence="4">The sequence shown here is derived from an EMBL/GenBank/DDBJ whole genome shotgun (WGS) entry which is preliminary data.</text>
</comment>
<dbReference type="AlphaFoldDB" id="A0A2W7QKW2"/>
<keyword evidence="1" id="KW-0479">Metal-binding</keyword>
<dbReference type="GO" id="GO:0009395">
    <property type="term" value="P:phospholipid catabolic process"/>
    <property type="evidence" value="ECO:0007669"/>
    <property type="project" value="UniProtKB-KW"/>
</dbReference>
<gene>
    <name evidence="4" type="ORF">LY56_00864</name>
</gene>
<dbReference type="PANTHER" id="PTHR36305:SF1">
    <property type="entry name" value="PHOSPHATIDYLGLYCEROPHOSPHATASE A"/>
    <property type="match status" value="1"/>
</dbReference>
<dbReference type="EC" id="3.1.3.27" evidence="1"/>
<dbReference type="InterPro" id="IPR007686">
    <property type="entry name" value="YutG/PgpA"/>
</dbReference>
<reference evidence="4 5" key="1">
    <citation type="submission" date="2018-06" db="EMBL/GenBank/DDBJ databases">
        <title>Genomic Encyclopedia of Archaeal and Bacterial Type Strains, Phase II (KMG-II): from individual species to whole genera.</title>
        <authorList>
            <person name="Goeker M."/>
        </authorList>
    </citation>
    <scope>NUCLEOTIDE SEQUENCE [LARGE SCALE GENOMIC DNA]</scope>
    <source>
        <strain evidence="4 5">DSM 13087</strain>
    </source>
</reference>
<feature type="transmembrane region" description="Helical" evidence="2">
    <location>
        <begin position="42"/>
        <end position="62"/>
    </location>
</feature>
<dbReference type="PANTHER" id="PTHR36305">
    <property type="entry name" value="PHOSPHATIDYLGLYCEROPHOSPHATASE A"/>
    <property type="match status" value="1"/>
</dbReference>
<keyword evidence="1" id="KW-0595">Phospholipid degradation</keyword>
<sequence>MRKDMTWTRLVATFFGAGLLRPGPGTWGSVAALPVAWLLHMFGGFWALALGTAVVFLLGWWVTIQETRGLSDPDPSEIVIDEVAGMWLALWPVSLGAMSQDVPITALWPGWVVAFLAFRAFDIWKPGPVGLADRMHTPLGVMLDDIIAGALAAMVVAVFAVLAHGVMGV</sequence>
<evidence type="ECO:0000256" key="2">
    <source>
        <dbReference type="SAM" id="Phobius"/>
    </source>
</evidence>
<evidence type="ECO:0000313" key="4">
    <source>
        <dbReference type="EMBL" id="PZX46660.1"/>
    </source>
</evidence>
<dbReference type="CDD" id="cd06971">
    <property type="entry name" value="PgpA"/>
    <property type="match status" value="1"/>
</dbReference>
<keyword evidence="5" id="KW-1185">Reference proteome</keyword>
<dbReference type="GO" id="GO:0006655">
    <property type="term" value="P:phosphatidylglycerol biosynthetic process"/>
    <property type="evidence" value="ECO:0007669"/>
    <property type="project" value="UniProtKB-UniPathway"/>
</dbReference>
<keyword evidence="1" id="KW-0443">Lipid metabolism</keyword>
<dbReference type="SUPFAM" id="SSF101307">
    <property type="entry name" value="YutG-like"/>
    <property type="match status" value="1"/>
</dbReference>
<evidence type="ECO:0000256" key="1">
    <source>
        <dbReference type="PIRNR" id="PIRNR006162"/>
    </source>
</evidence>
<evidence type="ECO:0000259" key="3">
    <source>
        <dbReference type="Pfam" id="PF04608"/>
    </source>
</evidence>
<comment type="function">
    <text evidence="1">Lipid phosphatase which dephosphorylates phosphatidylglycerophosphate (PGP) to phosphatidylglycerol (PG).</text>
</comment>
<keyword evidence="1" id="KW-0460">Magnesium</keyword>